<keyword evidence="4" id="KW-1185">Reference proteome</keyword>
<dbReference type="RefSeq" id="WP_007209350.1">
    <property type="nucleotide sequence ID" value="NZ_GL622257.1"/>
</dbReference>
<keyword evidence="2" id="KW-1133">Transmembrane helix</keyword>
<evidence type="ECO:0000256" key="1">
    <source>
        <dbReference type="SAM" id="MobiDB-lite"/>
    </source>
</evidence>
<gene>
    <name evidence="3" type="ORF">HMPREF9088_2353</name>
</gene>
<sequence>MSNDFRDLKSNTENENKENKSNKNSSLDILKDKVKNTDYKQKINNLGIESKAKFALDKTKEVLEKTKEVYQAEETQIMLKKTMNMLYKLLRYYPLFKFKYNLKKKYTKEGVIDEMLGKNPKDKGQYIKDLNSKAINIKGVDVHYQKYLNFLYKNSAYLMICIILFVSSIVPYSYKLYSHSFPIMLTLYISLFVITIIQSYTAKTGKSDVDTIINYYLGKGVGLSDLREIVEKYEEIRKDFKNIYLTSKSRITNMTLDFDNKLGLILQLDLENTSDKTINTLANIDYLKPFENFGEFYVVANNKAYIMFDVYLSKIIYNKDFDFVELFKDNDSYFNYFKDFEALRNKNRINDLQEKLENQGLDINANKLMNILDKIEDN</sequence>
<protein>
    <submittedName>
        <fullName evidence="3">Uncharacterized protein</fullName>
    </submittedName>
</protein>
<feature type="non-terminal residue" evidence="3">
    <location>
        <position position="378"/>
    </location>
</feature>
<evidence type="ECO:0000313" key="4">
    <source>
        <dbReference type="Proteomes" id="UP000010296"/>
    </source>
</evidence>
<reference evidence="3 4" key="1">
    <citation type="submission" date="2010-12" db="EMBL/GenBank/DDBJ databases">
        <authorList>
            <person name="Muzny D."/>
            <person name="Qin X."/>
            <person name="Deng J."/>
            <person name="Jiang H."/>
            <person name="Liu Y."/>
            <person name="Qu J."/>
            <person name="Song X.-Z."/>
            <person name="Zhang L."/>
            <person name="Thornton R."/>
            <person name="Coyle M."/>
            <person name="Francisco L."/>
            <person name="Jackson L."/>
            <person name="Javaid M."/>
            <person name="Korchina V."/>
            <person name="Kovar C."/>
            <person name="Mata R."/>
            <person name="Mathew T."/>
            <person name="Ngo R."/>
            <person name="Nguyen L."/>
            <person name="Nguyen N."/>
            <person name="Okwuonu G."/>
            <person name="Ongeri F."/>
            <person name="Pham C."/>
            <person name="Simmons D."/>
            <person name="Wilczek-Boney K."/>
            <person name="Hale W."/>
            <person name="Jakkamsetti A."/>
            <person name="Pham P."/>
            <person name="Ruth R."/>
            <person name="San Lucas F."/>
            <person name="Warren J."/>
            <person name="Zhang J."/>
            <person name="Zhao Z."/>
            <person name="Zhou C."/>
            <person name="Zhu D."/>
            <person name="Lee S."/>
            <person name="Bess C."/>
            <person name="Blankenburg K."/>
            <person name="Forbes L."/>
            <person name="Fu Q."/>
            <person name="Gubbala S."/>
            <person name="Hirani K."/>
            <person name="Jayaseelan J.C."/>
            <person name="Lara F."/>
            <person name="Munidasa M."/>
            <person name="Palculict T."/>
            <person name="Patil S."/>
            <person name="Pu L.-L."/>
            <person name="Saada N."/>
            <person name="Tang L."/>
            <person name="Weissenberger G."/>
            <person name="Zhu Y."/>
            <person name="Hemphill L."/>
            <person name="Shang Y."/>
            <person name="Youmans B."/>
            <person name="Ayvaz T."/>
            <person name="Ross M."/>
            <person name="Santibanez J."/>
            <person name="Aqrawi P."/>
            <person name="Gross S."/>
            <person name="Joshi V."/>
            <person name="Fowler G."/>
            <person name="Nazareth L."/>
            <person name="Reid J."/>
            <person name="Worley K."/>
            <person name="Petrosino J."/>
            <person name="Highlander S."/>
            <person name="Gibbs R."/>
        </authorList>
    </citation>
    <scope>NUCLEOTIDE SEQUENCE [LARGE SCALE GENOMIC DNA]</scope>
    <source>
        <strain evidence="4">DSM 15952 / CCUG 50447 / LMG 22039 / TP 1.5</strain>
    </source>
</reference>
<name>E6LJ13_ENTI1</name>
<feature type="region of interest" description="Disordered" evidence="1">
    <location>
        <begin position="1"/>
        <end position="27"/>
    </location>
</feature>
<evidence type="ECO:0000256" key="2">
    <source>
        <dbReference type="SAM" id="Phobius"/>
    </source>
</evidence>
<accession>E6LJ13</accession>
<dbReference type="Proteomes" id="UP000010296">
    <property type="component" value="Unassembled WGS sequence"/>
</dbReference>
<dbReference type="EMBL" id="AEPV01000119">
    <property type="protein sequence ID" value="EFU72809.1"/>
    <property type="molecule type" value="Genomic_DNA"/>
</dbReference>
<comment type="caution">
    <text evidence="3">The sequence shown here is derived from an EMBL/GenBank/DDBJ whole genome shotgun (WGS) entry which is preliminary data.</text>
</comment>
<evidence type="ECO:0000313" key="3">
    <source>
        <dbReference type="EMBL" id="EFU72809.1"/>
    </source>
</evidence>
<organism evidence="3 4">
    <name type="scientific">Enterococcus italicus (strain DSM 15952 / CCUG 50447 / LMG 22039 / TP 1.5)</name>
    <dbReference type="NCBI Taxonomy" id="888064"/>
    <lineage>
        <taxon>Bacteria</taxon>
        <taxon>Bacillati</taxon>
        <taxon>Bacillota</taxon>
        <taxon>Bacilli</taxon>
        <taxon>Lactobacillales</taxon>
        <taxon>Enterococcaceae</taxon>
        <taxon>Enterococcus</taxon>
    </lineage>
</organism>
<feature type="transmembrane region" description="Helical" evidence="2">
    <location>
        <begin position="180"/>
        <end position="197"/>
    </location>
</feature>
<keyword evidence="2" id="KW-0812">Transmembrane</keyword>
<dbReference type="AlphaFoldDB" id="E6LJ13"/>
<dbReference type="HOGENOM" id="CLU_732642_0_0_9"/>
<keyword evidence="2" id="KW-0472">Membrane</keyword>
<feature type="transmembrane region" description="Helical" evidence="2">
    <location>
        <begin position="156"/>
        <end position="174"/>
    </location>
</feature>
<proteinExistence type="predicted"/>
<feature type="compositionally biased region" description="Basic and acidic residues" evidence="1">
    <location>
        <begin position="1"/>
        <end position="21"/>
    </location>
</feature>